<evidence type="ECO:0000256" key="2">
    <source>
        <dbReference type="ARBA" id="ARBA00022741"/>
    </source>
</evidence>
<feature type="domain" description="Protein kinase" evidence="6">
    <location>
        <begin position="8"/>
        <end position="262"/>
    </location>
</feature>
<sequence length="281" mass="31526">MNQTIRGYTLTQWLGSGGMGEVYQAYHDETRQTVAIKLLSRLEHAERFRNEASVQASLRHPHIALLHDFFVESGLSCLVMEYIEGPTIEQFIRKNGPLTEEAAWKIVGQIASALAYLHSNKIVHRDLKAGNIKFGRQGNAKLLDFGLARLANSPRLTRQGHLVGTAYSMAPEQFTGESTSASDCWALGVLFYEMLTGYTPFGGTTESEIGRLIQKADYLSPIKLKPTLSRTSERLIDKLLVVNPENRLTAQQVVELIQDPTQLDSPNWVDPIRKLWGKLKF</sequence>
<evidence type="ECO:0000256" key="1">
    <source>
        <dbReference type="ARBA" id="ARBA00022679"/>
    </source>
</evidence>
<dbReference type="CDD" id="cd14014">
    <property type="entry name" value="STKc_PknB_like"/>
    <property type="match status" value="1"/>
</dbReference>
<dbReference type="PANTHER" id="PTHR43289:SF6">
    <property type="entry name" value="SERINE_THREONINE-PROTEIN KINASE NEKL-3"/>
    <property type="match status" value="1"/>
</dbReference>
<dbReference type="SMART" id="SM00220">
    <property type="entry name" value="S_TKc"/>
    <property type="match status" value="1"/>
</dbReference>
<dbReference type="GO" id="GO:0004674">
    <property type="term" value="F:protein serine/threonine kinase activity"/>
    <property type="evidence" value="ECO:0007669"/>
    <property type="project" value="TreeGrafter"/>
</dbReference>
<keyword evidence="3 7" id="KW-0418">Kinase</keyword>
<reference evidence="7 8" key="1">
    <citation type="submission" date="2019-12" db="EMBL/GenBank/DDBJ databases">
        <title>Spirosoma sp. HMF4905 genome sequencing and assembly.</title>
        <authorList>
            <person name="Kang H."/>
            <person name="Cha I."/>
            <person name="Kim H."/>
            <person name="Joh K."/>
        </authorList>
    </citation>
    <scope>NUCLEOTIDE SEQUENCE [LARGE SCALE GENOMIC DNA]</scope>
    <source>
        <strain evidence="7 8">HMF4905</strain>
    </source>
</reference>
<comment type="caution">
    <text evidence="7">The sequence shown here is derived from an EMBL/GenBank/DDBJ whole genome shotgun (WGS) entry which is preliminary data.</text>
</comment>
<protein>
    <submittedName>
        <fullName evidence="7">Protein kinase</fullName>
    </submittedName>
</protein>
<evidence type="ECO:0000313" key="8">
    <source>
        <dbReference type="Proteomes" id="UP000436006"/>
    </source>
</evidence>
<evidence type="ECO:0000313" key="7">
    <source>
        <dbReference type="EMBL" id="MVM30228.1"/>
    </source>
</evidence>
<dbReference type="RefSeq" id="WP_157584473.1">
    <property type="nucleotide sequence ID" value="NZ_WPIN01000003.1"/>
</dbReference>
<evidence type="ECO:0000259" key="6">
    <source>
        <dbReference type="PROSITE" id="PS50011"/>
    </source>
</evidence>
<dbReference type="SUPFAM" id="SSF56112">
    <property type="entry name" value="Protein kinase-like (PK-like)"/>
    <property type="match status" value="1"/>
</dbReference>
<dbReference type="AlphaFoldDB" id="A0A7K1S989"/>
<gene>
    <name evidence="7" type="ORF">GO755_09295</name>
</gene>
<dbReference type="Gene3D" id="1.10.510.10">
    <property type="entry name" value="Transferase(Phosphotransferase) domain 1"/>
    <property type="match status" value="1"/>
</dbReference>
<dbReference type="InterPro" id="IPR000719">
    <property type="entry name" value="Prot_kinase_dom"/>
</dbReference>
<organism evidence="7 8">
    <name type="scientific">Spirosoma arboris</name>
    <dbReference type="NCBI Taxonomy" id="2682092"/>
    <lineage>
        <taxon>Bacteria</taxon>
        <taxon>Pseudomonadati</taxon>
        <taxon>Bacteroidota</taxon>
        <taxon>Cytophagia</taxon>
        <taxon>Cytophagales</taxon>
        <taxon>Cytophagaceae</taxon>
        <taxon>Spirosoma</taxon>
    </lineage>
</organism>
<dbReference type="PROSITE" id="PS00107">
    <property type="entry name" value="PROTEIN_KINASE_ATP"/>
    <property type="match status" value="1"/>
</dbReference>
<name>A0A7K1S989_9BACT</name>
<dbReference type="InterPro" id="IPR017441">
    <property type="entry name" value="Protein_kinase_ATP_BS"/>
</dbReference>
<keyword evidence="1" id="KW-0808">Transferase</keyword>
<dbReference type="PROSITE" id="PS50011">
    <property type="entry name" value="PROTEIN_KINASE_DOM"/>
    <property type="match status" value="1"/>
</dbReference>
<dbReference type="FunFam" id="1.10.510.10:FF:000571">
    <property type="entry name" value="Maternal embryonic leucine zipper kinase"/>
    <property type="match status" value="1"/>
</dbReference>
<dbReference type="EMBL" id="WPIN01000003">
    <property type="protein sequence ID" value="MVM30228.1"/>
    <property type="molecule type" value="Genomic_DNA"/>
</dbReference>
<dbReference type="Proteomes" id="UP000436006">
    <property type="component" value="Unassembled WGS sequence"/>
</dbReference>
<dbReference type="InterPro" id="IPR011009">
    <property type="entry name" value="Kinase-like_dom_sf"/>
</dbReference>
<dbReference type="PANTHER" id="PTHR43289">
    <property type="entry name" value="MITOGEN-ACTIVATED PROTEIN KINASE KINASE KINASE 20-RELATED"/>
    <property type="match status" value="1"/>
</dbReference>
<feature type="binding site" evidence="5">
    <location>
        <position position="37"/>
    </location>
    <ligand>
        <name>ATP</name>
        <dbReference type="ChEBI" id="CHEBI:30616"/>
    </ligand>
</feature>
<accession>A0A7K1S989</accession>
<dbReference type="GO" id="GO:0005524">
    <property type="term" value="F:ATP binding"/>
    <property type="evidence" value="ECO:0007669"/>
    <property type="project" value="UniProtKB-UniRule"/>
</dbReference>
<evidence type="ECO:0000256" key="4">
    <source>
        <dbReference type="ARBA" id="ARBA00022840"/>
    </source>
</evidence>
<dbReference type="Pfam" id="PF00069">
    <property type="entry name" value="Pkinase"/>
    <property type="match status" value="1"/>
</dbReference>
<keyword evidence="8" id="KW-1185">Reference proteome</keyword>
<proteinExistence type="predicted"/>
<keyword evidence="4 5" id="KW-0067">ATP-binding</keyword>
<evidence type="ECO:0000256" key="5">
    <source>
        <dbReference type="PROSITE-ProRule" id="PRU10141"/>
    </source>
</evidence>
<evidence type="ECO:0000256" key="3">
    <source>
        <dbReference type="ARBA" id="ARBA00022777"/>
    </source>
</evidence>
<keyword evidence="2 5" id="KW-0547">Nucleotide-binding</keyword>